<comment type="caution">
    <text evidence="2">The sequence shown here is derived from an EMBL/GenBank/DDBJ whole genome shotgun (WGS) entry which is preliminary data.</text>
</comment>
<name>A0A0F8AXF5_9EURY</name>
<feature type="region of interest" description="Disordered" evidence="1">
    <location>
        <begin position="111"/>
        <end position="133"/>
    </location>
</feature>
<keyword evidence="3" id="KW-1185">Reference proteome</keyword>
<evidence type="ECO:0000256" key="1">
    <source>
        <dbReference type="SAM" id="MobiDB-lite"/>
    </source>
</evidence>
<dbReference type="AlphaFoldDB" id="A0A0F8AXF5"/>
<sequence length="152" mass="16329">METGSSPPRGARLRESTATPTRPRRRLDAVAPVPALGRVRARREVIDQRVAEEDGLAGREGAVALDTPDRSVLGRRVVAAVEGGLAGVEGGLARVEEGGVGDPRLLVRQGERDRVPGRRWGHRPGVRTEGLKNTVRLPIGDSGAKRVRKRSI</sequence>
<protein>
    <submittedName>
        <fullName evidence="2">Uncharacterized protein</fullName>
    </submittedName>
</protein>
<gene>
    <name evidence="2" type="ORF">FK85_30175</name>
</gene>
<reference evidence="2 3" key="1">
    <citation type="journal article" date="2015" name="Genome Announc.">
        <title>Draft genome sequence of a Halorubrum H3 strain isolated from the burlinskoye salt lake (Altai Krai, Russia).</title>
        <authorList>
            <person name="Rozanov A.S."/>
            <person name="Bryanskaya A.V."/>
            <person name="Malup T.K."/>
            <person name="Kotenko A.V."/>
            <person name="Peltek S.E."/>
        </authorList>
    </citation>
    <scope>NUCLEOTIDE SEQUENCE [LARGE SCALE GENOMIC DNA]</scope>
    <source>
        <strain evidence="2 3">H3</strain>
    </source>
</reference>
<evidence type="ECO:0000313" key="3">
    <source>
        <dbReference type="Proteomes" id="UP000053331"/>
    </source>
</evidence>
<dbReference type="EMBL" id="JNFH02000082">
    <property type="protein sequence ID" value="KKF39230.1"/>
    <property type="molecule type" value="Genomic_DNA"/>
</dbReference>
<feature type="region of interest" description="Disordered" evidence="1">
    <location>
        <begin position="1"/>
        <end position="27"/>
    </location>
</feature>
<organism evidence="2 3">
    <name type="scientific">Halorubrum saccharovorum</name>
    <dbReference type="NCBI Taxonomy" id="2248"/>
    <lineage>
        <taxon>Archaea</taxon>
        <taxon>Methanobacteriati</taxon>
        <taxon>Methanobacteriota</taxon>
        <taxon>Stenosarchaea group</taxon>
        <taxon>Halobacteria</taxon>
        <taxon>Halobacteriales</taxon>
        <taxon>Haloferacaceae</taxon>
        <taxon>Halorubrum</taxon>
    </lineage>
</organism>
<evidence type="ECO:0000313" key="2">
    <source>
        <dbReference type="EMBL" id="KKF39230.1"/>
    </source>
</evidence>
<accession>A0A0F8AXF5</accession>
<dbReference type="Proteomes" id="UP000053331">
    <property type="component" value="Unassembled WGS sequence"/>
</dbReference>
<proteinExistence type="predicted"/>